<keyword evidence="2" id="KW-0808">Transferase</keyword>
<dbReference type="Proteomes" id="UP000308488">
    <property type="component" value="Unassembled WGS sequence"/>
</dbReference>
<dbReference type="InterPro" id="IPR004045">
    <property type="entry name" value="Glutathione_S-Trfase_N"/>
</dbReference>
<dbReference type="SFLD" id="SFLDS00019">
    <property type="entry name" value="Glutathione_Transferase_(cytos"/>
    <property type="match status" value="1"/>
</dbReference>
<dbReference type="SUPFAM" id="SSF47616">
    <property type="entry name" value="GST C-terminal domain-like"/>
    <property type="match status" value="1"/>
</dbReference>
<dbReference type="CDD" id="cd03194">
    <property type="entry name" value="GST_C_3"/>
    <property type="match status" value="1"/>
</dbReference>
<dbReference type="Pfam" id="PF13409">
    <property type="entry name" value="GST_N_2"/>
    <property type="match status" value="1"/>
</dbReference>
<dbReference type="InterPro" id="IPR040079">
    <property type="entry name" value="Glutathione_S-Trfase"/>
</dbReference>
<dbReference type="OrthoDB" id="9799538at2"/>
<dbReference type="GO" id="GO:0006749">
    <property type="term" value="P:glutathione metabolic process"/>
    <property type="evidence" value="ECO:0007669"/>
    <property type="project" value="TreeGrafter"/>
</dbReference>
<comment type="caution">
    <text evidence="2">The sequence shown here is derived from an EMBL/GenBank/DDBJ whole genome shotgun (WGS) entry which is preliminary data.</text>
</comment>
<dbReference type="PANTHER" id="PTHR42673">
    <property type="entry name" value="MALEYLACETOACETATE ISOMERASE"/>
    <property type="match status" value="1"/>
</dbReference>
<organism evidence="2 3">
    <name type="scientific">Marinobacter panjinensis</name>
    <dbReference type="NCBI Taxonomy" id="2576384"/>
    <lineage>
        <taxon>Bacteria</taxon>
        <taxon>Pseudomonadati</taxon>
        <taxon>Pseudomonadota</taxon>
        <taxon>Gammaproteobacteria</taxon>
        <taxon>Pseudomonadales</taxon>
        <taxon>Marinobacteraceae</taxon>
        <taxon>Marinobacter</taxon>
    </lineage>
</organism>
<dbReference type="Gene3D" id="1.20.1050.10">
    <property type="match status" value="1"/>
</dbReference>
<dbReference type="GO" id="GO:0004364">
    <property type="term" value="F:glutathione transferase activity"/>
    <property type="evidence" value="ECO:0007669"/>
    <property type="project" value="TreeGrafter"/>
</dbReference>
<sequence length="226" mass="25662">MYTLHIANKNYSSWSLRPWVLMKELGIAFDEQMVVFGDEPSWQAFRRQCPSGKVPCLIDQDTTVWDSLAIIEYLAERHDDVWPSEARARAWARCAAAEMHSGFQPLRDLCSMNVGLRIRMNTTSGSLQKDIDRIDSLWLDGLKQFGGPFLAGERFTAVDAFFAPVVFRVRTYGLDLSDESAAYVERILALGSMQQWEAEALAEPWRDAVHEDVAFTVGTLLADHRQ</sequence>
<dbReference type="RefSeq" id="WP_137437129.1">
    <property type="nucleotide sequence ID" value="NZ_SZYH01000001.1"/>
</dbReference>
<keyword evidence="3" id="KW-1185">Reference proteome</keyword>
<name>A0A4U6R8V0_9GAMM</name>
<feature type="domain" description="GST N-terminal" evidence="1">
    <location>
        <begin position="2"/>
        <end position="82"/>
    </location>
</feature>
<protein>
    <submittedName>
        <fullName evidence="2">Glutathione S-transferase family protein</fullName>
    </submittedName>
</protein>
<dbReference type="Pfam" id="PF13410">
    <property type="entry name" value="GST_C_2"/>
    <property type="match status" value="1"/>
</dbReference>
<proteinExistence type="predicted"/>
<gene>
    <name evidence="2" type="ORF">FDP08_16085</name>
</gene>
<evidence type="ECO:0000313" key="3">
    <source>
        <dbReference type="Proteomes" id="UP000308488"/>
    </source>
</evidence>
<evidence type="ECO:0000259" key="1">
    <source>
        <dbReference type="PROSITE" id="PS50404"/>
    </source>
</evidence>
<dbReference type="PANTHER" id="PTHR42673:SF4">
    <property type="entry name" value="MALEYLACETOACETATE ISOMERASE"/>
    <property type="match status" value="1"/>
</dbReference>
<dbReference type="AlphaFoldDB" id="A0A4U6R8V0"/>
<dbReference type="SFLD" id="SFLDG00358">
    <property type="entry name" value="Main_(cytGST)"/>
    <property type="match status" value="1"/>
</dbReference>
<dbReference type="InterPro" id="IPR036249">
    <property type="entry name" value="Thioredoxin-like_sf"/>
</dbReference>
<dbReference type="InterPro" id="IPR036282">
    <property type="entry name" value="Glutathione-S-Trfase_C_sf"/>
</dbReference>
<dbReference type="Gene3D" id="3.40.30.10">
    <property type="entry name" value="Glutaredoxin"/>
    <property type="match status" value="1"/>
</dbReference>
<reference evidence="2 3" key="1">
    <citation type="submission" date="2019-05" db="EMBL/GenBank/DDBJ databases">
        <title>Marinobacter panjinensis sp. nov., a moderately halophilic bacterium isolated from sea tidal flat environment.</title>
        <authorList>
            <person name="Yang W."/>
            <person name="An M."/>
            <person name="He W."/>
            <person name="Luo X."/>
            <person name="Zhu L."/>
            <person name="Chen G."/>
            <person name="Zhang Y."/>
            <person name="Wang Y."/>
        </authorList>
    </citation>
    <scope>NUCLEOTIDE SEQUENCE [LARGE SCALE GENOMIC DNA]</scope>
    <source>
        <strain evidence="2 3">PJ-16</strain>
    </source>
</reference>
<dbReference type="SUPFAM" id="SSF52833">
    <property type="entry name" value="Thioredoxin-like"/>
    <property type="match status" value="1"/>
</dbReference>
<dbReference type="GO" id="GO:0006559">
    <property type="term" value="P:L-phenylalanine catabolic process"/>
    <property type="evidence" value="ECO:0007669"/>
    <property type="project" value="TreeGrafter"/>
</dbReference>
<dbReference type="CDD" id="cd03043">
    <property type="entry name" value="GST_N_1"/>
    <property type="match status" value="1"/>
</dbReference>
<dbReference type="EMBL" id="SZYH01000001">
    <property type="protein sequence ID" value="TKV69518.1"/>
    <property type="molecule type" value="Genomic_DNA"/>
</dbReference>
<dbReference type="GO" id="GO:0016034">
    <property type="term" value="F:maleylacetoacetate isomerase activity"/>
    <property type="evidence" value="ECO:0007669"/>
    <property type="project" value="TreeGrafter"/>
</dbReference>
<dbReference type="PROSITE" id="PS50404">
    <property type="entry name" value="GST_NTER"/>
    <property type="match status" value="1"/>
</dbReference>
<accession>A0A4U6R8V0</accession>
<evidence type="ECO:0000313" key="2">
    <source>
        <dbReference type="EMBL" id="TKV69518.1"/>
    </source>
</evidence>